<dbReference type="InterPro" id="IPR050833">
    <property type="entry name" value="Poly_Biosynth_Transport"/>
</dbReference>
<feature type="transmembrane region" description="Helical" evidence="6">
    <location>
        <begin position="12"/>
        <end position="34"/>
    </location>
</feature>
<evidence type="ECO:0000256" key="2">
    <source>
        <dbReference type="ARBA" id="ARBA00022475"/>
    </source>
</evidence>
<sequence length="466" mass="53428">MSKNNLFKSAFIYSLGFLFIKGIGIITSPIYTRLLSTEQYGAVSVFYSWSSLFTLIIGLYTYGSIINAKSDFEESEYKNYITSILALSSLSFFIFLIIIIWNTSYVSKILGFSNDLLLLLIVHSFINYIFNFMSTKLIYEGKRSKYLLVSFIQAISSAVLSIFLMSLMNENRIIGRVIGDIIPLSIFAAGFVILCLYQSRMLYCKKYWKYALNLSIPLIFSSLSNLLLAQSDRIMMQHLLTEKSVGIYSFNYMIGDTFSFLRFGFINTWIPFYMNKHIQLDTIRKSSKVILHCMTILTIGYFLTIPEVVKLLSTSAYWSGIVIISFVVIGQYFLFVADLMSVSFQKMKKNKIIAVVSIIAAVVNITLNLIFMKKFGIIVGALTTLVSFIVMVVIYYCYMKAIKYEIPIKINDLIVDVSMIIFFQFINLIFLDNFLIRYSLGLILGIYLVIYIMKNIKNLKEMKSGD</sequence>
<keyword evidence="5 6" id="KW-0472">Membrane</keyword>
<keyword evidence="3 6" id="KW-0812">Transmembrane</keyword>
<gene>
    <name evidence="7" type="ORF">SDC9_114385</name>
</gene>
<dbReference type="InterPro" id="IPR002797">
    <property type="entry name" value="Polysacc_synth"/>
</dbReference>
<evidence type="ECO:0000256" key="1">
    <source>
        <dbReference type="ARBA" id="ARBA00004651"/>
    </source>
</evidence>
<feature type="transmembrane region" description="Helical" evidence="6">
    <location>
        <begin position="46"/>
        <end position="68"/>
    </location>
</feature>
<keyword evidence="4 6" id="KW-1133">Transmembrane helix</keyword>
<evidence type="ECO:0000256" key="5">
    <source>
        <dbReference type="ARBA" id="ARBA00023136"/>
    </source>
</evidence>
<feature type="transmembrane region" description="Helical" evidence="6">
    <location>
        <begin position="210"/>
        <end position="229"/>
    </location>
</feature>
<dbReference type="PANTHER" id="PTHR30250">
    <property type="entry name" value="PST FAMILY PREDICTED COLANIC ACID TRANSPORTER"/>
    <property type="match status" value="1"/>
</dbReference>
<feature type="transmembrane region" description="Helical" evidence="6">
    <location>
        <begin position="410"/>
        <end position="430"/>
    </location>
</feature>
<dbReference type="Pfam" id="PF01943">
    <property type="entry name" value="Polysacc_synt"/>
    <property type="match status" value="1"/>
</dbReference>
<feature type="transmembrane region" description="Helical" evidence="6">
    <location>
        <begin position="289"/>
        <end position="305"/>
    </location>
</feature>
<comment type="subcellular location">
    <subcellularLocation>
        <location evidence="1">Cell membrane</location>
        <topology evidence="1">Multi-pass membrane protein</topology>
    </subcellularLocation>
</comment>
<feature type="transmembrane region" description="Helical" evidence="6">
    <location>
        <begin position="377"/>
        <end position="398"/>
    </location>
</feature>
<proteinExistence type="predicted"/>
<feature type="transmembrane region" description="Helical" evidence="6">
    <location>
        <begin position="173"/>
        <end position="198"/>
    </location>
</feature>
<feature type="transmembrane region" description="Helical" evidence="6">
    <location>
        <begin position="116"/>
        <end position="134"/>
    </location>
</feature>
<feature type="transmembrane region" description="Helical" evidence="6">
    <location>
        <begin position="249"/>
        <end position="269"/>
    </location>
</feature>
<dbReference type="GO" id="GO:0005886">
    <property type="term" value="C:plasma membrane"/>
    <property type="evidence" value="ECO:0007669"/>
    <property type="project" value="UniProtKB-SubCell"/>
</dbReference>
<name>A0A645BWF5_9ZZZZ</name>
<reference evidence="7" key="1">
    <citation type="submission" date="2019-08" db="EMBL/GenBank/DDBJ databases">
        <authorList>
            <person name="Kucharzyk K."/>
            <person name="Murdoch R.W."/>
            <person name="Higgins S."/>
            <person name="Loffler F."/>
        </authorList>
    </citation>
    <scope>NUCLEOTIDE SEQUENCE</scope>
</reference>
<feature type="transmembrane region" description="Helical" evidence="6">
    <location>
        <begin position="317"/>
        <end position="340"/>
    </location>
</feature>
<feature type="transmembrane region" description="Helical" evidence="6">
    <location>
        <begin position="436"/>
        <end position="453"/>
    </location>
</feature>
<keyword evidence="2" id="KW-1003">Cell membrane</keyword>
<feature type="transmembrane region" description="Helical" evidence="6">
    <location>
        <begin position="80"/>
        <end position="101"/>
    </location>
</feature>
<organism evidence="7">
    <name type="scientific">bioreactor metagenome</name>
    <dbReference type="NCBI Taxonomy" id="1076179"/>
    <lineage>
        <taxon>unclassified sequences</taxon>
        <taxon>metagenomes</taxon>
        <taxon>ecological metagenomes</taxon>
    </lineage>
</organism>
<comment type="caution">
    <text evidence="7">The sequence shown here is derived from an EMBL/GenBank/DDBJ whole genome shotgun (WGS) entry which is preliminary data.</text>
</comment>
<evidence type="ECO:0000256" key="3">
    <source>
        <dbReference type="ARBA" id="ARBA00022692"/>
    </source>
</evidence>
<evidence type="ECO:0000256" key="6">
    <source>
        <dbReference type="SAM" id="Phobius"/>
    </source>
</evidence>
<dbReference type="PANTHER" id="PTHR30250:SF11">
    <property type="entry name" value="O-ANTIGEN TRANSPORTER-RELATED"/>
    <property type="match status" value="1"/>
</dbReference>
<dbReference type="EMBL" id="VSSQ01021707">
    <property type="protein sequence ID" value="MPM67463.1"/>
    <property type="molecule type" value="Genomic_DNA"/>
</dbReference>
<evidence type="ECO:0000256" key="4">
    <source>
        <dbReference type="ARBA" id="ARBA00022989"/>
    </source>
</evidence>
<evidence type="ECO:0000313" key="7">
    <source>
        <dbReference type="EMBL" id="MPM67463.1"/>
    </source>
</evidence>
<feature type="transmembrane region" description="Helical" evidence="6">
    <location>
        <begin position="146"/>
        <end position="167"/>
    </location>
</feature>
<feature type="transmembrane region" description="Helical" evidence="6">
    <location>
        <begin position="352"/>
        <end position="371"/>
    </location>
</feature>
<accession>A0A645BWF5</accession>
<dbReference type="AlphaFoldDB" id="A0A645BWF5"/>
<protein>
    <submittedName>
        <fullName evidence="7">Uncharacterized protein</fullName>
    </submittedName>
</protein>